<sequence length="41" mass="4376">MDKSYLKQTVPYTCATMTGVRETRSPATLASSPVTQTSVPA</sequence>
<accession>A0A0E9XVP2</accession>
<dbReference type="EMBL" id="GBXM01002824">
    <property type="protein sequence ID" value="JAI05754.1"/>
    <property type="molecule type" value="Transcribed_RNA"/>
</dbReference>
<organism evidence="1">
    <name type="scientific">Anguilla anguilla</name>
    <name type="common">European freshwater eel</name>
    <name type="synonym">Muraena anguilla</name>
    <dbReference type="NCBI Taxonomy" id="7936"/>
    <lineage>
        <taxon>Eukaryota</taxon>
        <taxon>Metazoa</taxon>
        <taxon>Chordata</taxon>
        <taxon>Craniata</taxon>
        <taxon>Vertebrata</taxon>
        <taxon>Euteleostomi</taxon>
        <taxon>Actinopterygii</taxon>
        <taxon>Neopterygii</taxon>
        <taxon>Teleostei</taxon>
        <taxon>Anguilliformes</taxon>
        <taxon>Anguillidae</taxon>
        <taxon>Anguilla</taxon>
    </lineage>
</organism>
<name>A0A0E9XVP2_ANGAN</name>
<evidence type="ECO:0000313" key="1">
    <source>
        <dbReference type="EMBL" id="JAI05754.1"/>
    </source>
</evidence>
<proteinExistence type="predicted"/>
<dbReference type="AlphaFoldDB" id="A0A0E9XVP2"/>
<reference evidence="1" key="2">
    <citation type="journal article" date="2015" name="Fish Shellfish Immunol.">
        <title>Early steps in the European eel (Anguilla anguilla)-Vibrio vulnificus interaction in the gills: Role of the RtxA13 toxin.</title>
        <authorList>
            <person name="Callol A."/>
            <person name="Pajuelo D."/>
            <person name="Ebbesson L."/>
            <person name="Teles M."/>
            <person name="MacKenzie S."/>
            <person name="Amaro C."/>
        </authorList>
    </citation>
    <scope>NUCLEOTIDE SEQUENCE</scope>
</reference>
<protein>
    <submittedName>
        <fullName evidence="1">Uncharacterized protein</fullName>
    </submittedName>
</protein>
<reference evidence="1" key="1">
    <citation type="submission" date="2014-11" db="EMBL/GenBank/DDBJ databases">
        <authorList>
            <person name="Amaro Gonzalez C."/>
        </authorList>
    </citation>
    <scope>NUCLEOTIDE SEQUENCE</scope>
</reference>